<dbReference type="AlphaFoldDB" id="A0AAV7W4Y6"/>
<gene>
    <name evidence="1" type="ORF">NDU88_003302</name>
</gene>
<proteinExistence type="predicted"/>
<name>A0AAV7W4Y6_PLEWA</name>
<protein>
    <submittedName>
        <fullName evidence="1">Uncharacterized protein</fullName>
    </submittedName>
</protein>
<organism evidence="1 2">
    <name type="scientific">Pleurodeles waltl</name>
    <name type="common">Iberian ribbed newt</name>
    <dbReference type="NCBI Taxonomy" id="8319"/>
    <lineage>
        <taxon>Eukaryota</taxon>
        <taxon>Metazoa</taxon>
        <taxon>Chordata</taxon>
        <taxon>Craniata</taxon>
        <taxon>Vertebrata</taxon>
        <taxon>Euteleostomi</taxon>
        <taxon>Amphibia</taxon>
        <taxon>Batrachia</taxon>
        <taxon>Caudata</taxon>
        <taxon>Salamandroidea</taxon>
        <taxon>Salamandridae</taxon>
        <taxon>Pleurodelinae</taxon>
        <taxon>Pleurodeles</taxon>
    </lineage>
</organism>
<dbReference type="EMBL" id="JANPWB010000002">
    <property type="protein sequence ID" value="KAJ1207912.1"/>
    <property type="molecule type" value="Genomic_DNA"/>
</dbReference>
<keyword evidence="2" id="KW-1185">Reference proteome</keyword>
<dbReference type="Proteomes" id="UP001066276">
    <property type="component" value="Chromosome 1_2"/>
</dbReference>
<reference evidence="1" key="1">
    <citation type="journal article" date="2022" name="bioRxiv">
        <title>Sequencing and chromosome-scale assembly of the giantPleurodeles waltlgenome.</title>
        <authorList>
            <person name="Brown T."/>
            <person name="Elewa A."/>
            <person name="Iarovenko S."/>
            <person name="Subramanian E."/>
            <person name="Araus A.J."/>
            <person name="Petzold A."/>
            <person name="Susuki M."/>
            <person name="Suzuki K.-i.T."/>
            <person name="Hayashi T."/>
            <person name="Toyoda A."/>
            <person name="Oliveira C."/>
            <person name="Osipova E."/>
            <person name="Leigh N.D."/>
            <person name="Simon A."/>
            <person name="Yun M.H."/>
        </authorList>
    </citation>
    <scope>NUCLEOTIDE SEQUENCE</scope>
    <source>
        <strain evidence="1">20211129_DDA</strain>
        <tissue evidence="1">Liver</tissue>
    </source>
</reference>
<evidence type="ECO:0000313" key="2">
    <source>
        <dbReference type="Proteomes" id="UP001066276"/>
    </source>
</evidence>
<sequence length="116" mass="13399">MFVYDVMVFYVPRRTVVSLCPFVWRHVLFCLAPINEDNQLDVARVVLFSDDEYENYTETVAYLRESCIRPVTLPTAASATLLLGCCHSTGTVRARMRDCKNVQKPERVRPVPLLWD</sequence>
<evidence type="ECO:0000313" key="1">
    <source>
        <dbReference type="EMBL" id="KAJ1207912.1"/>
    </source>
</evidence>
<comment type="caution">
    <text evidence="1">The sequence shown here is derived from an EMBL/GenBank/DDBJ whole genome shotgun (WGS) entry which is preliminary data.</text>
</comment>
<accession>A0AAV7W4Y6</accession>